<protein>
    <submittedName>
        <fullName evidence="2">Uncharacterized protein</fullName>
    </submittedName>
</protein>
<name>A2DC24_TRIV3</name>
<reference evidence="2" key="1">
    <citation type="submission" date="2006-10" db="EMBL/GenBank/DDBJ databases">
        <authorList>
            <person name="Amadeo P."/>
            <person name="Zhao Q."/>
            <person name="Wortman J."/>
            <person name="Fraser-Liggett C."/>
            <person name="Carlton J."/>
        </authorList>
    </citation>
    <scope>NUCLEOTIDE SEQUENCE</scope>
    <source>
        <strain evidence="2">G3</strain>
    </source>
</reference>
<organism evidence="2 3">
    <name type="scientific">Trichomonas vaginalis (strain ATCC PRA-98 / G3)</name>
    <dbReference type="NCBI Taxonomy" id="412133"/>
    <lineage>
        <taxon>Eukaryota</taxon>
        <taxon>Metamonada</taxon>
        <taxon>Parabasalia</taxon>
        <taxon>Trichomonadida</taxon>
        <taxon>Trichomonadidae</taxon>
        <taxon>Trichomonas</taxon>
    </lineage>
</organism>
<feature type="transmembrane region" description="Helical" evidence="1">
    <location>
        <begin position="353"/>
        <end position="379"/>
    </location>
</feature>
<keyword evidence="1" id="KW-0812">Transmembrane</keyword>
<dbReference type="AlphaFoldDB" id="A2DC24"/>
<evidence type="ECO:0000313" key="3">
    <source>
        <dbReference type="Proteomes" id="UP000001542"/>
    </source>
</evidence>
<dbReference type="InParanoid" id="A2DC24"/>
<accession>A2DC24</accession>
<dbReference type="EMBL" id="DS113186">
    <property type="protein sequence ID" value="EAY22065.1"/>
    <property type="molecule type" value="Genomic_DNA"/>
</dbReference>
<gene>
    <name evidence="2" type="ORF">TVAG_457000</name>
</gene>
<sequence>MRNNDKLFQQALKNFIKQCSSFKSGEEMLQNLTTFLVTLNEYISKLDIPNGVISDDLNKLLLEFSESLYSIIKQTNGDFLDKQFLLYWKITISQLLKFTIKKELYWKLCQITFWCLTYNTSKFTPVDTKACISFFLDEKTLNIDENSNMLALVNNCLSEIPYESKVFWWKIFCNTILPLYLDFDIKAASLAKVQTQKVLPKRILSVSCYFIHSISNEKPDIRMFDISDFNSCIAVSLFIPHIIYTDSEKYKVLISSIANNLFPGELSEESISERNSFSFSRSLFYIPEQYTNQLLQILPKLFSLSRDFVSQLIVLLLRDICTNYPDFDKIAIPLLRCRSLLDLIYQMNLNDQYFIIISSLFFFIATGSKCSIQLFRIYFEFTMLYKLTSVECWKYVSDSVSLHPDIKSVVDKFITQFVVASAGIIFGTKIINFNIPNIDMKNPLLLENEITNSPVSVLPYFTKMDFIWWPYETFKSYMKGILNVFPISENLHVISVIFTILLSLSKLVPYNDTSNFSDFCEFLLYSVPIELIDEKFIETAIILLAKVKNPDQKYVSHITDVFIPLVSANDFTIDILSDLTQSNSPEIGQIIIKSVDILISKKIKIDSMKKINILISSIAISQEIAEKVLEYCIHNYSKAFSVGFIRIGTIYALSSKTPEKAYKLITKPINGRMSSEVLCLFSILAKNEKSIFSDEALKRQLIQNIYEQKDNIQKFSLSLLTFQDLSVFSNQISDFSNSFIKNPSQDIHSLIELTEYSIIDAFDHQNNGNFIEIDKIESDQDNFLIRKNNLYGEVDINIKPIKPELFDQKIENDSWNSTEKHEKNTLEHQNSVDNALKSAINTIPDQKKYNPSDFHFNDVELPKIELETNQEMTQIKKIGDEALNSYYSMLKAFSEKRDLTGKKAFDNYEVDIIIPQIISLAFKDFLNKLGEKGPNSIIYTEYRYKITYHLCNTPSQCKSSTVLMLCSDKIQGFISSKQIFLWEQGNLIGLSCANDNYGIFSGNMLFTPETLAKLLPWCIAYNDESTTKSKRYEILNKFVCK</sequence>
<keyword evidence="1" id="KW-1133">Transmembrane helix</keyword>
<keyword evidence="3" id="KW-1185">Reference proteome</keyword>
<dbReference type="KEGG" id="tva:5467618"/>
<dbReference type="Proteomes" id="UP000001542">
    <property type="component" value="Unassembled WGS sequence"/>
</dbReference>
<evidence type="ECO:0000256" key="1">
    <source>
        <dbReference type="SAM" id="Phobius"/>
    </source>
</evidence>
<evidence type="ECO:0000313" key="2">
    <source>
        <dbReference type="EMBL" id="EAY22065.1"/>
    </source>
</evidence>
<reference evidence="2" key="2">
    <citation type="journal article" date="2007" name="Science">
        <title>Draft genome sequence of the sexually transmitted pathogen Trichomonas vaginalis.</title>
        <authorList>
            <person name="Carlton J.M."/>
            <person name="Hirt R.P."/>
            <person name="Silva J.C."/>
            <person name="Delcher A.L."/>
            <person name="Schatz M."/>
            <person name="Zhao Q."/>
            <person name="Wortman J.R."/>
            <person name="Bidwell S.L."/>
            <person name="Alsmark U.C.M."/>
            <person name="Besteiro S."/>
            <person name="Sicheritz-Ponten T."/>
            <person name="Noel C.J."/>
            <person name="Dacks J.B."/>
            <person name="Foster P.G."/>
            <person name="Simillion C."/>
            <person name="Van de Peer Y."/>
            <person name="Miranda-Saavedra D."/>
            <person name="Barton G.J."/>
            <person name="Westrop G.D."/>
            <person name="Mueller S."/>
            <person name="Dessi D."/>
            <person name="Fiori P.L."/>
            <person name="Ren Q."/>
            <person name="Paulsen I."/>
            <person name="Zhang H."/>
            <person name="Bastida-Corcuera F.D."/>
            <person name="Simoes-Barbosa A."/>
            <person name="Brown M.T."/>
            <person name="Hayes R.D."/>
            <person name="Mukherjee M."/>
            <person name="Okumura C.Y."/>
            <person name="Schneider R."/>
            <person name="Smith A.J."/>
            <person name="Vanacova S."/>
            <person name="Villalvazo M."/>
            <person name="Haas B.J."/>
            <person name="Pertea M."/>
            <person name="Feldblyum T.V."/>
            <person name="Utterback T.R."/>
            <person name="Shu C.L."/>
            <person name="Osoegawa K."/>
            <person name="de Jong P.J."/>
            <person name="Hrdy I."/>
            <person name="Horvathova L."/>
            <person name="Zubacova Z."/>
            <person name="Dolezal P."/>
            <person name="Malik S.B."/>
            <person name="Logsdon J.M. Jr."/>
            <person name="Henze K."/>
            <person name="Gupta A."/>
            <person name="Wang C.C."/>
            <person name="Dunne R.L."/>
            <person name="Upcroft J.A."/>
            <person name="Upcroft P."/>
            <person name="White O."/>
            <person name="Salzberg S.L."/>
            <person name="Tang P."/>
            <person name="Chiu C.-H."/>
            <person name="Lee Y.-S."/>
            <person name="Embley T.M."/>
            <person name="Coombs G.H."/>
            <person name="Mottram J.C."/>
            <person name="Tachezy J."/>
            <person name="Fraser-Liggett C.M."/>
            <person name="Johnson P.J."/>
        </authorList>
    </citation>
    <scope>NUCLEOTIDE SEQUENCE [LARGE SCALE GENOMIC DNA]</scope>
    <source>
        <strain evidence="2">G3</strain>
    </source>
</reference>
<feature type="transmembrane region" description="Helical" evidence="1">
    <location>
        <begin position="481"/>
        <end position="504"/>
    </location>
</feature>
<dbReference type="VEuPathDB" id="TrichDB:TVAG_457000"/>
<dbReference type="RefSeq" id="XP_001583051.1">
    <property type="nucleotide sequence ID" value="XM_001583001.1"/>
</dbReference>
<dbReference type="VEuPathDB" id="TrichDB:TVAGG3_0263640"/>
<keyword evidence="1" id="KW-0472">Membrane</keyword>
<proteinExistence type="predicted"/>